<gene>
    <name evidence="2" type="ORF">RRG08_004086</name>
</gene>
<sequence length="69" mass="7416">MESPVSPHSNTQHKHDCGAESPVSPHSNTQHKHDCGAESPLMVDQNPNNAIALSPEQKDYILAGEEGKS</sequence>
<evidence type="ECO:0000256" key="1">
    <source>
        <dbReference type="SAM" id="MobiDB-lite"/>
    </source>
</evidence>
<keyword evidence="3" id="KW-1185">Reference proteome</keyword>
<dbReference type="AlphaFoldDB" id="A0AAE0XVK5"/>
<evidence type="ECO:0000313" key="2">
    <source>
        <dbReference type="EMBL" id="KAK3715951.1"/>
    </source>
</evidence>
<protein>
    <submittedName>
        <fullName evidence="2">Uncharacterized protein</fullName>
    </submittedName>
</protein>
<reference evidence="2" key="1">
    <citation type="journal article" date="2023" name="G3 (Bethesda)">
        <title>A reference genome for the long-term kleptoplast-retaining sea slug Elysia crispata morphotype clarki.</title>
        <authorList>
            <person name="Eastman K.E."/>
            <person name="Pendleton A.L."/>
            <person name="Shaikh M.A."/>
            <person name="Suttiyut T."/>
            <person name="Ogas R."/>
            <person name="Tomko P."/>
            <person name="Gavelis G."/>
            <person name="Widhalm J.R."/>
            <person name="Wisecaver J.H."/>
        </authorList>
    </citation>
    <scope>NUCLEOTIDE SEQUENCE</scope>
    <source>
        <strain evidence="2">ECLA1</strain>
    </source>
</reference>
<organism evidence="2 3">
    <name type="scientific">Elysia crispata</name>
    <name type="common">lettuce slug</name>
    <dbReference type="NCBI Taxonomy" id="231223"/>
    <lineage>
        <taxon>Eukaryota</taxon>
        <taxon>Metazoa</taxon>
        <taxon>Spiralia</taxon>
        <taxon>Lophotrochozoa</taxon>
        <taxon>Mollusca</taxon>
        <taxon>Gastropoda</taxon>
        <taxon>Heterobranchia</taxon>
        <taxon>Euthyneura</taxon>
        <taxon>Panpulmonata</taxon>
        <taxon>Sacoglossa</taxon>
        <taxon>Placobranchoidea</taxon>
        <taxon>Plakobranchidae</taxon>
        <taxon>Elysia</taxon>
    </lineage>
</organism>
<evidence type="ECO:0000313" key="3">
    <source>
        <dbReference type="Proteomes" id="UP001283361"/>
    </source>
</evidence>
<proteinExistence type="predicted"/>
<dbReference type="Proteomes" id="UP001283361">
    <property type="component" value="Unassembled WGS sequence"/>
</dbReference>
<name>A0AAE0XVK5_9GAST</name>
<feature type="region of interest" description="Disordered" evidence="1">
    <location>
        <begin position="1"/>
        <end position="69"/>
    </location>
</feature>
<comment type="caution">
    <text evidence="2">The sequence shown here is derived from an EMBL/GenBank/DDBJ whole genome shotgun (WGS) entry which is preliminary data.</text>
</comment>
<feature type="compositionally biased region" description="Polar residues" evidence="1">
    <location>
        <begin position="1"/>
        <end position="10"/>
    </location>
</feature>
<dbReference type="EMBL" id="JAWDGP010007486">
    <property type="protein sequence ID" value="KAK3715951.1"/>
    <property type="molecule type" value="Genomic_DNA"/>
</dbReference>
<accession>A0AAE0XVK5</accession>